<evidence type="ECO:0000313" key="2">
    <source>
        <dbReference type="EMBL" id="MDW8547565.1"/>
    </source>
</evidence>
<accession>A0ABU4JD16</accession>
<organism evidence="2 3">
    <name type="scientific">Epilithonimonas ginsengisoli</name>
    <dbReference type="NCBI Taxonomy" id="1245592"/>
    <lineage>
        <taxon>Bacteria</taxon>
        <taxon>Pseudomonadati</taxon>
        <taxon>Bacteroidota</taxon>
        <taxon>Flavobacteriia</taxon>
        <taxon>Flavobacteriales</taxon>
        <taxon>Weeksellaceae</taxon>
        <taxon>Chryseobacterium group</taxon>
        <taxon>Epilithonimonas</taxon>
    </lineage>
</organism>
<keyword evidence="1" id="KW-0812">Transmembrane</keyword>
<protein>
    <submittedName>
        <fullName evidence="2">Uncharacterized protein</fullName>
    </submittedName>
</protein>
<dbReference type="Proteomes" id="UP001204439">
    <property type="component" value="Unassembled WGS sequence"/>
</dbReference>
<keyword evidence="3" id="KW-1185">Reference proteome</keyword>
<sequence length="156" mass="18273">MKNLIFKFWIANVLIAFVLFVVYRLGISESESENDTFFKTLLYILDILLSLGYSLIYLIGMLICSLLLFLNLINKIRNNYYFSMLTFLLIPIAGIIYTVWIMLMIGNSSDNDSPDFVRIFLTFLVVYLISNLTQFLIFRKKITTNFPDSESRRNML</sequence>
<dbReference type="EMBL" id="JAMXLT020000002">
    <property type="protein sequence ID" value="MDW8547565.1"/>
    <property type="molecule type" value="Genomic_DNA"/>
</dbReference>
<reference evidence="2 3" key="1">
    <citation type="submission" date="2023-11" db="EMBL/GenBank/DDBJ databases">
        <title>First isolation, identification, and characterization of non-pathogenic Epilithonimonas ginsengisoli isolated from diseased farmed rainbow trout (Oncorhynchus mykiss) in Chile.</title>
        <authorList>
            <person name="Miranda C.D."/>
            <person name="Irgang R."/>
            <person name="Concha C."/>
            <person name="Rojas R."/>
            <person name="Avendano R."/>
        </authorList>
    </citation>
    <scope>NUCLEOTIDE SEQUENCE [LARGE SCALE GENOMIC DNA]</scope>
    <source>
        <strain evidence="2 3">FP99</strain>
    </source>
</reference>
<feature type="transmembrane region" description="Helical" evidence="1">
    <location>
        <begin position="117"/>
        <end position="138"/>
    </location>
</feature>
<feature type="transmembrane region" description="Helical" evidence="1">
    <location>
        <begin position="80"/>
        <end position="105"/>
    </location>
</feature>
<gene>
    <name evidence="2" type="ORF">NG800_001495</name>
</gene>
<name>A0ABU4JD16_9FLAO</name>
<keyword evidence="1" id="KW-0472">Membrane</keyword>
<evidence type="ECO:0000313" key="3">
    <source>
        <dbReference type="Proteomes" id="UP001204439"/>
    </source>
</evidence>
<proteinExistence type="predicted"/>
<comment type="caution">
    <text evidence="2">The sequence shown here is derived from an EMBL/GenBank/DDBJ whole genome shotgun (WGS) entry which is preliminary data.</text>
</comment>
<feature type="transmembrane region" description="Helical" evidence="1">
    <location>
        <begin position="9"/>
        <end position="27"/>
    </location>
</feature>
<evidence type="ECO:0000256" key="1">
    <source>
        <dbReference type="SAM" id="Phobius"/>
    </source>
</evidence>
<feature type="transmembrane region" description="Helical" evidence="1">
    <location>
        <begin position="47"/>
        <end position="73"/>
    </location>
</feature>
<keyword evidence="1" id="KW-1133">Transmembrane helix</keyword>